<keyword evidence="2" id="KW-1185">Reference proteome</keyword>
<dbReference type="Proteomes" id="UP001221757">
    <property type="component" value="Unassembled WGS sequence"/>
</dbReference>
<sequence>MHRFVYLGFFVVINCRTIFIHDSDKDHPLKTFINGPAHGQRRAVCYLGRPRGQLGSGPPP</sequence>
<evidence type="ECO:0000313" key="2">
    <source>
        <dbReference type="Proteomes" id="UP001221757"/>
    </source>
</evidence>
<reference evidence="1" key="1">
    <citation type="submission" date="2023-03" db="EMBL/GenBank/DDBJ databases">
        <title>Massive genome expansion in bonnet fungi (Mycena s.s.) driven by repeated elements and novel gene families across ecological guilds.</title>
        <authorList>
            <consortium name="Lawrence Berkeley National Laboratory"/>
            <person name="Harder C.B."/>
            <person name="Miyauchi S."/>
            <person name="Viragh M."/>
            <person name="Kuo A."/>
            <person name="Thoen E."/>
            <person name="Andreopoulos B."/>
            <person name="Lu D."/>
            <person name="Skrede I."/>
            <person name="Drula E."/>
            <person name="Henrissat B."/>
            <person name="Morin E."/>
            <person name="Kohler A."/>
            <person name="Barry K."/>
            <person name="LaButti K."/>
            <person name="Morin E."/>
            <person name="Salamov A."/>
            <person name="Lipzen A."/>
            <person name="Mereny Z."/>
            <person name="Hegedus B."/>
            <person name="Baldrian P."/>
            <person name="Stursova M."/>
            <person name="Weitz H."/>
            <person name="Taylor A."/>
            <person name="Grigoriev I.V."/>
            <person name="Nagy L.G."/>
            <person name="Martin F."/>
            <person name="Kauserud H."/>
        </authorList>
    </citation>
    <scope>NUCLEOTIDE SEQUENCE</scope>
    <source>
        <strain evidence="1">CBHHK067</strain>
    </source>
</reference>
<comment type="caution">
    <text evidence="1">The sequence shown here is derived from an EMBL/GenBank/DDBJ whole genome shotgun (WGS) entry which is preliminary data.</text>
</comment>
<evidence type="ECO:0000313" key="1">
    <source>
        <dbReference type="EMBL" id="KAJ7661656.1"/>
    </source>
</evidence>
<gene>
    <name evidence="1" type="ORF">B0H17DRAFT_1094096</name>
</gene>
<organism evidence="1 2">
    <name type="scientific">Mycena rosella</name>
    <name type="common">Pink bonnet</name>
    <name type="synonym">Agaricus rosellus</name>
    <dbReference type="NCBI Taxonomy" id="1033263"/>
    <lineage>
        <taxon>Eukaryota</taxon>
        <taxon>Fungi</taxon>
        <taxon>Dikarya</taxon>
        <taxon>Basidiomycota</taxon>
        <taxon>Agaricomycotina</taxon>
        <taxon>Agaricomycetes</taxon>
        <taxon>Agaricomycetidae</taxon>
        <taxon>Agaricales</taxon>
        <taxon>Marasmiineae</taxon>
        <taxon>Mycenaceae</taxon>
        <taxon>Mycena</taxon>
    </lineage>
</organism>
<dbReference type="AlphaFoldDB" id="A0AAD7CSW8"/>
<protein>
    <submittedName>
        <fullName evidence="1">Uncharacterized protein</fullName>
    </submittedName>
</protein>
<proteinExistence type="predicted"/>
<dbReference type="EMBL" id="JARKIE010000249">
    <property type="protein sequence ID" value="KAJ7661656.1"/>
    <property type="molecule type" value="Genomic_DNA"/>
</dbReference>
<name>A0AAD7CSW8_MYCRO</name>
<accession>A0AAD7CSW8</accession>